<feature type="compositionally biased region" description="Basic and acidic residues" evidence="1">
    <location>
        <begin position="24"/>
        <end position="35"/>
    </location>
</feature>
<feature type="compositionally biased region" description="Basic and acidic residues" evidence="1">
    <location>
        <begin position="212"/>
        <end position="233"/>
    </location>
</feature>
<feature type="compositionally biased region" description="Basic residues" evidence="1">
    <location>
        <begin position="133"/>
        <end position="148"/>
    </location>
</feature>
<dbReference type="PROSITE" id="PS51222">
    <property type="entry name" value="DCD"/>
    <property type="match status" value="1"/>
</dbReference>
<feature type="compositionally biased region" description="Basic and acidic residues" evidence="1">
    <location>
        <begin position="434"/>
        <end position="445"/>
    </location>
</feature>
<dbReference type="PANTHER" id="PTHR46444:SF3">
    <property type="entry name" value="DCD (DEVELOPMENT AND CELL DEATH) DOMAIN PROTEIN"/>
    <property type="match status" value="1"/>
</dbReference>
<evidence type="ECO:0000259" key="2">
    <source>
        <dbReference type="PROSITE" id="PS51222"/>
    </source>
</evidence>
<dbReference type="EMBL" id="JAYWIO010000006">
    <property type="protein sequence ID" value="KAK7256265.1"/>
    <property type="molecule type" value="Genomic_DNA"/>
</dbReference>
<sequence length="660" mass="74952">MEQEDSNKGTESPPKISSNPQSLGKDDSKKMEPEASNKGTESPPKMASNPQSLDKDDSKKNTDPREGSSKPELSDKNTPQSLKAKSKIRKKSKAGKLKTITNNGHDSKKDTDRLEGSSKPELSDKNTPQSLKAKSKIVKKSKAGKRKALTNNGSQLIHGRKINKNNKVLGNADELPKEKSLDAEKSKEKESQNLSTGDNTPIEKRHQAKKNKTVELGKSEQKQKNKEQNRELYKGTGSRTNKGKRSGMENTGSNEKKREKLGGFIFMCNAKTKPDCFRHRVMGVSLAKKDVVLGLKPGMKLFLYDFDLKLLYGIYKATSSGGMKLEPRAFGGNFPVQVRFCVTSDCFPLPESIFKKAIKENYDERHKFKTELTIRQVRKLTELFRPVEIRSALQPSNSPPRAIIRDREAPDDVWGSRSHSDRDRAARDPYTNSKDPHSHRERAARDPYTNRNLNSYNVLSHEWDPRTERHDEIPRDLFLTEKSYRTYGLQGDRRIVPSASQMIPIPEPYERDYEREHLHHLDPIYRTNAPAHVESRRADPLHLNESDHQTYVRGAIPDHIEDSYRSYRYGASPRDPYLPSREEISTGSYLVGGRTLIGTDNLQRREPVQERLYSTYSAADALAEYNRMQHGQHYPGERLEATSVPVSSRYSFAGPSYSLR</sequence>
<feature type="compositionally biased region" description="Basic residues" evidence="1">
    <location>
        <begin position="84"/>
        <end position="96"/>
    </location>
</feature>
<feature type="compositionally biased region" description="Basic and acidic residues" evidence="1">
    <location>
        <begin position="105"/>
        <end position="124"/>
    </location>
</feature>
<comment type="caution">
    <text evidence="3">The sequence shown here is derived from an EMBL/GenBank/DDBJ whole genome shotgun (WGS) entry which is preliminary data.</text>
</comment>
<dbReference type="PANTHER" id="PTHR46444">
    <property type="entry name" value="DCD (DEVELOPMENT AND CELL DEATH) DOMAIN PROTEIN-RELATED"/>
    <property type="match status" value="1"/>
</dbReference>
<protein>
    <recommendedName>
        <fullName evidence="2">DCD domain-containing protein</fullName>
    </recommendedName>
</protein>
<feature type="region of interest" description="Disordered" evidence="1">
    <location>
        <begin position="1"/>
        <end position="255"/>
    </location>
</feature>
<dbReference type="SMART" id="SM00767">
    <property type="entry name" value="DCD"/>
    <property type="match status" value="1"/>
</dbReference>
<accession>A0AAN9EH58</accession>
<dbReference type="InterPro" id="IPR013989">
    <property type="entry name" value="Dev_and_cell_death_domain"/>
</dbReference>
<dbReference type="Proteomes" id="UP001372338">
    <property type="component" value="Unassembled WGS sequence"/>
</dbReference>
<evidence type="ECO:0000256" key="1">
    <source>
        <dbReference type="SAM" id="MobiDB-lite"/>
    </source>
</evidence>
<keyword evidence="4" id="KW-1185">Reference proteome</keyword>
<reference evidence="3 4" key="1">
    <citation type="submission" date="2024-01" db="EMBL/GenBank/DDBJ databases">
        <title>The genomes of 5 underutilized Papilionoideae crops provide insights into root nodulation and disease resistanc.</title>
        <authorList>
            <person name="Yuan L."/>
        </authorList>
    </citation>
    <scope>NUCLEOTIDE SEQUENCE [LARGE SCALE GENOMIC DNA]</scope>
    <source>
        <strain evidence="3">ZHUSHIDOU_FW_LH</strain>
        <tissue evidence="3">Leaf</tissue>
    </source>
</reference>
<evidence type="ECO:0000313" key="3">
    <source>
        <dbReference type="EMBL" id="KAK7256265.1"/>
    </source>
</evidence>
<feature type="compositionally biased region" description="Basic and acidic residues" evidence="1">
    <location>
        <begin position="418"/>
        <end position="427"/>
    </location>
</feature>
<dbReference type="Pfam" id="PF10539">
    <property type="entry name" value="Dev_Cell_Death"/>
    <property type="match status" value="1"/>
</dbReference>
<gene>
    <name evidence="3" type="ORF">RIF29_29706</name>
</gene>
<evidence type="ECO:0000313" key="4">
    <source>
        <dbReference type="Proteomes" id="UP001372338"/>
    </source>
</evidence>
<dbReference type="AlphaFoldDB" id="A0AAN9EH58"/>
<proteinExistence type="predicted"/>
<name>A0AAN9EH58_CROPI</name>
<feature type="region of interest" description="Disordered" evidence="1">
    <location>
        <begin position="391"/>
        <end position="451"/>
    </location>
</feature>
<feature type="compositionally biased region" description="Basic and acidic residues" evidence="1">
    <location>
        <begin position="53"/>
        <end position="75"/>
    </location>
</feature>
<organism evidence="3 4">
    <name type="scientific">Crotalaria pallida</name>
    <name type="common">Smooth rattlebox</name>
    <name type="synonym">Crotalaria striata</name>
    <dbReference type="NCBI Taxonomy" id="3830"/>
    <lineage>
        <taxon>Eukaryota</taxon>
        <taxon>Viridiplantae</taxon>
        <taxon>Streptophyta</taxon>
        <taxon>Embryophyta</taxon>
        <taxon>Tracheophyta</taxon>
        <taxon>Spermatophyta</taxon>
        <taxon>Magnoliopsida</taxon>
        <taxon>eudicotyledons</taxon>
        <taxon>Gunneridae</taxon>
        <taxon>Pentapetalae</taxon>
        <taxon>rosids</taxon>
        <taxon>fabids</taxon>
        <taxon>Fabales</taxon>
        <taxon>Fabaceae</taxon>
        <taxon>Papilionoideae</taxon>
        <taxon>50 kb inversion clade</taxon>
        <taxon>genistoids sensu lato</taxon>
        <taxon>core genistoids</taxon>
        <taxon>Crotalarieae</taxon>
        <taxon>Crotalaria</taxon>
    </lineage>
</organism>
<feature type="compositionally biased region" description="Basic and acidic residues" evidence="1">
    <location>
        <begin position="174"/>
        <end position="191"/>
    </location>
</feature>
<feature type="domain" description="DCD" evidence="2">
    <location>
        <begin position="259"/>
        <end position="386"/>
    </location>
</feature>